<dbReference type="EMBL" id="JAINVZ010000008">
    <property type="protein sequence ID" value="MBY8885974.1"/>
    <property type="molecule type" value="Genomic_DNA"/>
</dbReference>
<dbReference type="InterPro" id="IPR039708">
    <property type="entry name" value="MT1774/Rv1733c-like"/>
</dbReference>
<dbReference type="PANTHER" id="PTHR42305">
    <property type="entry name" value="MEMBRANE PROTEIN RV1733C-RELATED"/>
    <property type="match status" value="1"/>
</dbReference>
<dbReference type="PANTHER" id="PTHR42305:SF1">
    <property type="entry name" value="MEMBRANE PROTEIN RV1733C-RELATED"/>
    <property type="match status" value="1"/>
</dbReference>
<gene>
    <name evidence="2" type="ORF">K7472_14065</name>
</gene>
<sequence>MWRWRRNPLRRRSDVMEAWVGLAVGVVMVLGAPMAGWAASDSMRASLDAQNAGRHAASAVLVANAPSAVSTGSDSGTNTAVVQAPARWTGPDGSGHTGSVPVTPGARSGTTTPVWLDAHGRLTDAPLSPSQTAVQADLIGAGAAGGFCLLTLAGQRSVRAQLDRHRASQWEREWAKVGPQWSSGHRA</sequence>
<organism evidence="2 3">
    <name type="scientific">Streptantibioticus parmotrematis</name>
    <dbReference type="NCBI Taxonomy" id="2873249"/>
    <lineage>
        <taxon>Bacteria</taxon>
        <taxon>Bacillati</taxon>
        <taxon>Actinomycetota</taxon>
        <taxon>Actinomycetes</taxon>
        <taxon>Kitasatosporales</taxon>
        <taxon>Streptomycetaceae</taxon>
        <taxon>Streptantibioticus</taxon>
    </lineage>
</organism>
<keyword evidence="3" id="KW-1185">Reference proteome</keyword>
<name>A0ABS7QW23_9ACTN</name>
<evidence type="ECO:0000313" key="2">
    <source>
        <dbReference type="EMBL" id="MBY8885974.1"/>
    </source>
</evidence>
<feature type="region of interest" description="Disordered" evidence="1">
    <location>
        <begin position="87"/>
        <end position="107"/>
    </location>
</feature>
<evidence type="ECO:0000256" key="1">
    <source>
        <dbReference type="SAM" id="MobiDB-lite"/>
    </source>
</evidence>
<evidence type="ECO:0000313" key="3">
    <source>
        <dbReference type="Proteomes" id="UP001198565"/>
    </source>
</evidence>
<dbReference type="Proteomes" id="UP001198565">
    <property type="component" value="Unassembled WGS sequence"/>
</dbReference>
<reference evidence="2 3" key="1">
    <citation type="submission" date="2021-08" db="EMBL/GenBank/DDBJ databases">
        <title>Streptomyces sp. PTM05 isolated from lichen.</title>
        <authorList>
            <person name="Somphong A."/>
            <person name="Phongsopitanun W."/>
            <person name="Tanasupawat S."/>
        </authorList>
    </citation>
    <scope>NUCLEOTIDE SEQUENCE [LARGE SCALE GENOMIC DNA]</scope>
    <source>
        <strain evidence="2 3">Ptm05</strain>
    </source>
</reference>
<comment type="caution">
    <text evidence="2">The sequence shown here is derived from an EMBL/GenBank/DDBJ whole genome shotgun (WGS) entry which is preliminary data.</text>
</comment>
<proteinExistence type="predicted"/>
<accession>A0ABS7QW23</accession>
<protein>
    <submittedName>
        <fullName evidence="2">Uncharacterized protein</fullName>
    </submittedName>
</protein>